<gene>
    <name evidence="1" type="ORF">HWQ56_02690</name>
</gene>
<dbReference type="EMBL" id="CP056030">
    <property type="protein sequence ID" value="QKZ02767.1"/>
    <property type="molecule type" value="Genomic_DNA"/>
</dbReference>
<reference evidence="1 2" key="1">
    <citation type="submission" date="2020-06" db="EMBL/GenBank/DDBJ databases">
        <title>Pseudomonas eucalypticola sp. nov., an endophyte of Eucalyptus dunnii leaves with biocontrol ability of eucalyptus leaf blight.</title>
        <authorList>
            <person name="Liu Y."/>
            <person name="Song Z."/>
            <person name="Zeng H."/>
            <person name="Lu M."/>
            <person name="Wang X."/>
            <person name="Lian X."/>
            <person name="Zhang Q."/>
        </authorList>
    </citation>
    <scope>NUCLEOTIDE SEQUENCE [LARGE SCALE GENOMIC DNA]</scope>
    <source>
        <strain evidence="1 2">NP-1</strain>
    </source>
</reference>
<evidence type="ECO:0000313" key="2">
    <source>
        <dbReference type="Proteomes" id="UP000509568"/>
    </source>
</evidence>
<sequence>MSAAPPPPLLRAPTPSQHSLSFCEANPRELKRWIAALPKANLGETARQLYQGLIELNQLVTPSDNRLQLLELLRPEVYFVCSHLERHFLNQAVVLDERARKIANLCQALQNLLAVGYKLIVLRVSARLKDRNLLLATGIQRAMHALKGPLVRANLLYCPVPDGVWLELHQLYQVALKFQLHRTFVNDALVAHAHQQSIEQTYATALLLGSSRCNQMRQQAILQLANVLEPWSALVRVVPAGNPEAQFAVAPDSDAPPRYKSLFPASQLSTMLGLDPHPLVKAITEWLHLPVEERGQSRLQVPSGMTVDMLQHMAAAWGDVAERTFQRTPGQGTMSLCVGMSTLHYYLGGEQDFSTLLKRADAGLSATFQARSQVGNDSWSQAFDAARNGENNDLLPYEEIEYPALDTEGSGAQASRDYPVHELQIVNHSPGGYCLAWPREVPAQLQAGELVGIQDAPAQGWSVAVVRWIRQVRSGGTQMGIELIAPHALPCGLQLLRNNQENSQYVRGLQLPEIRAIDIKASLLAPRLPFQEGHKVMINSHGDEQRAHLGRKVSSTGSFNQFEYRILEVAPAVAEQLNSEFDSLWKNL</sequence>
<proteinExistence type="predicted"/>
<dbReference type="AlphaFoldDB" id="A0A7D5GYM8"/>
<name>A0A7D5GYM8_9PSED</name>
<evidence type="ECO:0000313" key="1">
    <source>
        <dbReference type="EMBL" id="QKZ02767.1"/>
    </source>
</evidence>
<protein>
    <submittedName>
        <fullName evidence="1">Molecular chaperone</fullName>
    </submittedName>
</protein>
<dbReference type="KEGG" id="pez:HWQ56_02690"/>
<dbReference type="Proteomes" id="UP000509568">
    <property type="component" value="Chromosome"/>
</dbReference>
<organism evidence="1 2">
    <name type="scientific">Pseudomonas eucalypticola</name>
    <dbReference type="NCBI Taxonomy" id="2599595"/>
    <lineage>
        <taxon>Bacteria</taxon>
        <taxon>Pseudomonadati</taxon>
        <taxon>Pseudomonadota</taxon>
        <taxon>Gammaproteobacteria</taxon>
        <taxon>Pseudomonadales</taxon>
        <taxon>Pseudomonadaceae</taxon>
        <taxon>Pseudomonas</taxon>
    </lineage>
</organism>
<dbReference type="RefSeq" id="WP_176569728.1">
    <property type="nucleotide sequence ID" value="NZ_CP056030.1"/>
</dbReference>
<accession>A0A7D5GYM8</accession>
<keyword evidence="2" id="KW-1185">Reference proteome</keyword>